<dbReference type="EMBL" id="ML978969">
    <property type="protein sequence ID" value="KAF1928422.1"/>
    <property type="molecule type" value="Genomic_DNA"/>
</dbReference>
<keyword evidence="1" id="KW-1133">Transmembrane helix</keyword>
<dbReference type="RefSeq" id="XP_033448674.1">
    <property type="nucleotide sequence ID" value="XM_033587672.1"/>
</dbReference>
<accession>A0A6A5RKV4</accession>
<dbReference type="Proteomes" id="UP000800082">
    <property type="component" value="Unassembled WGS sequence"/>
</dbReference>
<keyword evidence="3" id="KW-1185">Reference proteome</keyword>
<protein>
    <submittedName>
        <fullName evidence="2">Uncharacterized protein</fullName>
    </submittedName>
</protein>
<keyword evidence="1" id="KW-0812">Transmembrane</keyword>
<reference evidence="2" key="1">
    <citation type="journal article" date="2020" name="Stud. Mycol.">
        <title>101 Dothideomycetes genomes: a test case for predicting lifestyles and emergence of pathogens.</title>
        <authorList>
            <person name="Haridas S."/>
            <person name="Albert R."/>
            <person name="Binder M."/>
            <person name="Bloem J."/>
            <person name="Labutti K."/>
            <person name="Salamov A."/>
            <person name="Andreopoulos B."/>
            <person name="Baker S."/>
            <person name="Barry K."/>
            <person name="Bills G."/>
            <person name="Bluhm B."/>
            <person name="Cannon C."/>
            <person name="Castanera R."/>
            <person name="Culley D."/>
            <person name="Daum C."/>
            <person name="Ezra D."/>
            <person name="Gonzalez J."/>
            <person name="Henrissat B."/>
            <person name="Kuo A."/>
            <person name="Liang C."/>
            <person name="Lipzen A."/>
            <person name="Lutzoni F."/>
            <person name="Magnuson J."/>
            <person name="Mondo S."/>
            <person name="Nolan M."/>
            <person name="Ohm R."/>
            <person name="Pangilinan J."/>
            <person name="Park H.-J."/>
            <person name="Ramirez L."/>
            <person name="Alfaro M."/>
            <person name="Sun H."/>
            <person name="Tritt A."/>
            <person name="Yoshinaga Y."/>
            <person name="Zwiers L.-H."/>
            <person name="Turgeon B."/>
            <person name="Goodwin S."/>
            <person name="Spatafora J."/>
            <person name="Crous P."/>
            <person name="Grigoriev I."/>
        </authorList>
    </citation>
    <scope>NUCLEOTIDE SEQUENCE</scope>
    <source>
        <strain evidence="2">CBS 183.55</strain>
    </source>
</reference>
<evidence type="ECO:0000313" key="2">
    <source>
        <dbReference type="EMBL" id="KAF1928422.1"/>
    </source>
</evidence>
<gene>
    <name evidence="2" type="ORF">M421DRAFT_160518</name>
</gene>
<dbReference type="GeneID" id="54345318"/>
<dbReference type="AlphaFoldDB" id="A0A6A5RKV4"/>
<sequence>MPAGPHRYNYARLCCSAGMSFVVCALCTLRHHPSLQVPTSVTTQVLTSYTPPDSTCCIEMQSRSACRNPFDFIINSRGALQLLLACVQERAPTLADNTTLVIEPTHYDSGDWLALSLASDVIDIGRVRSARNRVIPQPLGFDNGHFVLQLNGAQVDVRHQHLELWVFAIYHCLVVVSTISFVFS</sequence>
<proteinExistence type="predicted"/>
<organism evidence="2 3">
    <name type="scientific">Didymella exigua CBS 183.55</name>
    <dbReference type="NCBI Taxonomy" id="1150837"/>
    <lineage>
        <taxon>Eukaryota</taxon>
        <taxon>Fungi</taxon>
        <taxon>Dikarya</taxon>
        <taxon>Ascomycota</taxon>
        <taxon>Pezizomycotina</taxon>
        <taxon>Dothideomycetes</taxon>
        <taxon>Pleosporomycetidae</taxon>
        <taxon>Pleosporales</taxon>
        <taxon>Pleosporineae</taxon>
        <taxon>Didymellaceae</taxon>
        <taxon>Didymella</taxon>
    </lineage>
</organism>
<evidence type="ECO:0000313" key="3">
    <source>
        <dbReference type="Proteomes" id="UP000800082"/>
    </source>
</evidence>
<keyword evidence="1" id="KW-0472">Membrane</keyword>
<feature type="transmembrane region" description="Helical" evidence="1">
    <location>
        <begin position="164"/>
        <end position="183"/>
    </location>
</feature>
<evidence type="ECO:0000256" key="1">
    <source>
        <dbReference type="SAM" id="Phobius"/>
    </source>
</evidence>
<name>A0A6A5RKV4_9PLEO</name>